<proteinExistence type="predicted"/>
<accession>A0A067Q5Q2</accession>
<gene>
    <name evidence="2" type="ORF">JAAARDRAFT_54290</name>
</gene>
<evidence type="ECO:0000313" key="3">
    <source>
        <dbReference type="Proteomes" id="UP000027265"/>
    </source>
</evidence>
<sequence>MSWIHPGHPISPARRQLDTNDNSTSTSAHYDLRGSPKIPSSAIEAGFHVVRPDARMATTRRISSPIYSRRPTPPPRCLKLPVTTAFVSRHPWCTTIMMFFERFFGSITDLARSSWTGIVSYRLFRIAGGVTSIPARLTSSIVVSIARKFVFFKSTLVGLTTSKGPRDDHDEARLRSGLKVHIPVLRDQQSKAGSPSTNGGKNTAQQLLDRIAEIDFDDACTTPLSPDSHDLWHDTNTYDMNRETNPVSPTASASSCYSSSTECMSPPYTPPRQSIFDIHSSIVIRVSTSVMVLIVVSPTIATARILESQIPPKYPVAAKHRTSASGLVRSESLRQLKGSGSEENLPELLDLRPSITKPP</sequence>
<name>A0A067Q5Q2_9AGAM</name>
<dbReference type="AlphaFoldDB" id="A0A067Q5Q2"/>
<evidence type="ECO:0000256" key="1">
    <source>
        <dbReference type="SAM" id="MobiDB-lite"/>
    </source>
</evidence>
<feature type="region of interest" description="Disordered" evidence="1">
    <location>
        <begin position="1"/>
        <end position="37"/>
    </location>
</feature>
<dbReference type="EMBL" id="KL197711">
    <property type="protein sequence ID" value="KDQ62324.1"/>
    <property type="molecule type" value="Genomic_DNA"/>
</dbReference>
<protein>
    <submittedName>
        <fullName evidence="2">Uncharacterized protein</fullName>
    </submittedName>
</protein>
<dbReference type="HOGENOM" id="CLU_771753_0_0_1"/>
<dbReference type="Proteomes" id="UP000027265">
    <property type="component" value="Unassembled WGS sequence"/>
</dbReference>
<feature type="compositionally biased region" description="Polar residues" evidence="1">
    <location>
        <begin position="19"/>
        <end position="28"/>
    </location>
</feature>
<dbReference type="InParanoid" id="A0A067Q5Q2"/>
<feature type="region of interest" description="Disordered" evidence="1">
    <location>
        <begin position="320"/>
        <end position="359"/>
    </location>
</feature>
<reference evidence="3" key="1">
    <citation type="journal article" date="2014" name="Proc. Natl. Acad. Sci. U.S.A.">
        <title>Extensive sampling of basidiomycete genomes demonstrates inadequacy of the white-rot/brown-rot paradigm for wood decay fungi.</title>
        <authorList>
            <person name="Riley R."/>
            <person name="Salamov A.A."/>
            <person name="Brown D.W."/>
            <person name="Nagy L.G."/>
            <person name="Floudas D."/>
            <person name="Held B.W."/>
            <person name="Levasseur A."/>
            <person name="Lombard V."/>
            <person name="Morin E."/>
            <person name="Otillar R."/>
            <person name="Lindquist E.A."/>
            <person name="Sun H."/>
            <person name="LaButti K.M."/>
            <person name="Schmutz J."/>
            <person name="Jabbour D."/>
            <person name="Luo H."/>
            <person name="Baker S.E."/>
            <person name="Pisabarro A.G."/>
            <person name="Walton J.D."/>
            <person name="Blanchette R.A."/>
            <person name="Henrissat B."/>
            <person name="Martin F."/>
            <person name="Cullen D."/>
            <person name="Hibbett D.S."/>
            <person name="Grigoriev I.V."/>
        </authorList>
    </citation>
    <scope>NUCLEOTIDE SEQUENCE [LARGE SCALE GENOMIC DNA]</scope>
    <source>
        <strain evidence="3">MUCL 33604</strain>
    </source>
</reference>
<keyword evidence="3" id="KW-1185">Reference proteome</keyword>
<evidence type="ECO:0000313" key="2">
    <source>
        <dbReference type="EMBL" id="KDQ62324.1"/>
    </source>
</evidence>
<organism evidence="2 3">
    <name type="scientific">Jaapia argillacea MUCL 33604</name>
    <dbReference type="NCBI Taxonomy" id="933084"/>
    <lineage>
        <taxon>Eukaryota</taxon>
        <taxon>Fungi</taxon>
        <taxon>Dikarya</taxon>
        <taxon>Basidiomycota</taxon>
        <taxon>Agaricomycotina</taxon>
        <taxon>Agaricomycetes</taxon>
        <taxon>Agaricomycetidae</taxon>
        <taxon>Jaapiales</taxon>
        <taxon>Jaapiaceae</taxon>
        <taxon>Jaapia</taxon>
    </lineage>
</organism>